<gene>
    <name evidence="1" type="ORF">HPB50_013607</name>
</gene>
<accession>A0ACB7RPM8</accession>
<comment type="caution">
    <text evidence="1">The sequence shown here is derived from an EMBL/GenBank/DDBJ whole genome shotgun (WGS) entry which is preliminary data.</text>
</comment>
<keyword evidence="2" id="KW-1185">Reference proteome</keyword>
<proteinExistence type="predicted"/>
<dbReference type="Proteomes" id="UP000821845">
    <property type="component" value="Chromosome 9"/>
</dbReference>
<evidence type="ECO:0000313" key="1">
    <source>
        <dbReference type="EMBL" id="KAH6922434.1"/>
    </source>
</evidence>
<name>A0ACB7RPM8_HYAAI</name>
<dbReference type="EMBL" id="CM023489">
    <property type="protein sequence ID" value="KAH6922434.1"/>
    <property type="molecule type" value="Genomic_DNA"/>
</dbReference>
<protein>
    <submittedName>
        <fullName evidence="1">Uncharacterized protein</fullName>
    </submittedName>
</protein>
<reference evidence="1" key="1">
    <citation type="submission" date="2020-05" db="EMBL/GenBank/DDBJ databases">
        <title>Large-scale comparative analyses of tick genomes elucidate their genetic diversity and vector capacities.</title>
        <authorList>
            <person name="Jia N."/>
            <person name="Wang J."/>
            <person name="Shi W."/>
            <person name="Du L."/>
            <person name="Sun Y."/>
            <person name="Zhan W."/>
            <person name="Jiang J."/>
            <person name="Wang Q."/>
            <person name="Zhang B."/>
            <person name="Ji P."/>
            <person name="Sakyi L.B."/>
            <person name="Cui X."/>
            <person name="Yuan T."/>
            <person name="Jiang B."/>
            <person name="Yang W."/>
            <person name="Lam T.T.-Y."/>
            <person name="Chang Q."/>
            <person name="Ding S."/>
            <person name="Wang X."/>
            <person name="Zhu J."/>
            <person name="Ruan X."/>
            <person name="Zhao L."/>
            <person name="Wei J."/>
            <person name="Que T."/>
            <person name="Du C."/>
            <person name="Cheng J."/>
            <person name="Dai P."/>
            <person name="Han X."/>
            <person name="Huang E."/>
            <person name="Gao Y."/>
            <person name="Liu J."/>
            <person name="Shao H."/>
            <person name="Ye R."/>
            <person name="Li L."/>
            <person name="Wei W."/>
            <person name="Wang X."/>
            <person name="Wang C."/>
            <person name="Yang T."/>
            <person name="Huo Q."/>
            <person name="Li W."/>
            <person name="Guo W."/>
            <person name="Chen H."/>
            <person name="Zhou L."/>
            <person name="Ni X."/>
            <person name="Tian J."/>
            <person name="Zhou Y."/>
            <person name="Sheng Y."/>
            <person name="Liu T."/>
            <person name="Pan Y."/>
            <person name="Xia L."/>
            <person name="Li J."/>
            <person name="Zhao F."/>
            <person name="Cao W."/>
        </authorList>
    </citation>
    <scope>NUCLEOTIDE SEQUENCE</scope>
    <source>
        <strain evidence="1">Hyas-2018</strain>
    </source>
</reference>
<evidence type="ECO:0000313" key="2">
    <source>
        <dbReference type="Proteomes" id="UP000821845"/>
    </source>
</evidence>
<organism evidence="1 2">
    <name type="scientific">Hyalomma asiaticum</name>
    <name type="common">Tick</name>
    <dbReference type="NCBI Taxonomy" id="266040"/>
    <lineage>
        <taxon>Eukaryota</taxon>
        <taxon>Metazoa</taxon>
        <taxon>Ecdysozoa</taxon>
        <taxon>Arthropoda</taxon>
        <taxon>Chelicerata</taxon>
        <taxon>Arachnida</taxon>
        <taxon>Acari</taxon>
        <taxon>Parasitiformes</taxon>
        <taxon>Ixodida</taxon>
        <taxon>Ixodoidea</taxon>
        <taxon>Ixodidae</taxon>
        <taxon>Hyalomminae</taxon>
        <taxon>Hyalomma</taxon>
    </lineage>
</organism>
<sequence length="335" mass="37758">MSASQAARVVKAAAACRLPPMPSTRDLLRMYDIRAMRKLSQNFLLDPGLARRLVRACGSVRDKHVIEVGPGPGCLTRPLLERGARRVVVIEKDSRFAPTLEASNILSEASEGRLQVVMGDIFHQHLQELIPEELGVPWESDDLPEVCMVGNLPFSVASPLLVSWLRQISLREGPFQRGRVPLSLTFQLEVAQRIGAPVLDPQRCRLSVLCQNYCTTQHRITLNGSSFVPPAEVDVGLVRLVPLKEPIIRHPFDLIEKVINCLFNGRQKVLTNGAKNLFPRDRVELVQRLIESADIEPTTRIIQLTVKEIGRLCDVYEEICTEEPELRRYHFRLGR</sequence>